<dbReference type="RefSeq" id="WP_083711028.1">
    <property type="nucleotide sequence ID" value="NZ_LT605205.1"/>
</dbReference>
<dbReference type="Proteomes" id="UP000187464">
    <property type="component" value="Chromosome I"/>
</dbReference>
<reference evidence="1 2" key="1">
    <citation type="submission" date="2016-08" db="EMBL/GenBank/DDBJ databases">
        <authorList>
            <person name="Seilhamer J.J."/>
        </authorList>
    </citation>
    <scope>NUCLEOTIDE SEQUENCE [LARGE SCALE GENOMIC DNA]</scope>
    <source>
        <strain evidence="1">M3/6</strain>
    </source>
</reference>
<dbReference type="STRING" id="1642647.PSM36_2262"/>
<dbReference type="KEGG" id="psac:PSM36_2262"/>
<accession>A0A1R3T901</accession>
<proteinExistence type="predicted"/>
<name>A0A1R3T901_9BACT</name>
<organism evidence="1 2">
    <name type="scientific">Proteiniphilum saccharofermentans</name>
    <dbReference type="NCBI Taxonomy" id="1642647"/>
    <lineage>
        <taxon>Bacteria</taxon>
        <taxon>Pseudomonadati</taxon>
        <taxon>Bacteroidota</taxon>
        <taxon>Bacteroidia</taxon>
        <taxon>Bacteroidales</taxon>
        <taxon>Dysgonomonadaceae</taxon>
        <taxon>Proteiniphilum</taxon>
    </lineage>
</organism>
<dbReference type="AlphaFoldDB" id="A0A1R3T901"/>
<keyword evidence="2" id="KW-1185">Reference proteome</keyword>
<sequence length="488" mass="56818">MDEFIHRLEQRLTGEGKPLSIVRNPDGFLQRPDTQQAVLNACGLLLLPISSSLELRVRYELYDKNTRERICYIMDDPSSVLPDIKRLLYNAHTFSIPDLMPACNEAEIRQARLTFGMASYIYNKKFVYNLSSVETKGVIEDAKRRYGEDVNELIANLKAIPLKWEKVETMDSICRILLTAISQGVYEKIEPEIEVINKEFQKYIDSKYFALSSSSHIGKPKMVNRILPHLAYKHSRTEKVALVVIDGMAYWQYLILDKKLSDLGIETKRDVTMAWIPSITKLSRQAIFKGSIPDERYGQNPIAEERLWREFWINKNRDPKRMQLYEIGYTHDSLLTDDTNQYKQAFVDVSLDDKMHSSSSNKDLYALTENWTVEAAENIKLLHEQGYTIYITADHGNIMARSWRALDSQERTFLYQKESRGSRHLIYSNTDYLDKFIQNNPDIHNELLVHNNWAVWRNNRCFKGKDEITHGGSHFLEVLVPFITIEKD</sequence>
<evidence type="ECO:0000313" key="1">
    <source>
        <dbReference type="EMBL" id="SCD21067.1"/>
    </source>
</evidence>
<dbReference type="EMBL" id="LT605205">
    <property type="protein sequence ID" value="SCD21067.1"/>
    <property type="molecule type" value="Genomic_DNA"/>
</dbReference>
<protein>
    <submittedName>
        <fullName evidence="1">Uncharacterized protein</fullName>
    </submittedName>
</protein>
<gene>
    <name evidence="1" type="ORF">PSM36_2262</name>
</gene>
<evidence type="ECO:0000313" key="2">
    <source>
        <dbReference type="Proteomes" id="UP000187464"/>
    </source>
</evidence>
<dbReference type="Pfam" id="PF08665">
    <property type="entry name" value="PglZ"/>
    <property type="match status" value="1"/>
</dbReference>